<dbReference type="PANTHER" id="PTHR35190:SF2">
    <property type="entry name" value="PROTEIN DCD1B"/>
    <property type="match status" value="1"/>
</dbReference>
<evidence type="ECO:0000313" key="2">
    <source>
        <dbReference type="Proteomes" id="UP001208689"/>
    </source>
</evidence>
<dbReference type="Gene3D" id="3.60.60.10">
    <property type="entry name" value="Penicillin V Acylase, Chain A"/>
    <property type="match status" value="1"/>
</dbReference>
<evidence type="ECO:0008006" key="3">
    <source>
        <dbReference type="Google" id="ProtNLM"/>
    </source>
</evidence>
<dbReference type="NCBIfam" id="NF040521">
    <property type="entry name" value="C45_proenzyme"/>
    <property type="match status" value="1"/>
</dbReference>
<organism evidence="1 2">
    <name type="scientific">Candidatus Lokiarchaeum ossiferum</name>
    <dbReference type="NCBI Taxonomy" id="2951803"/>
    <lineage>
        <taxon>Archaea</taxon>
        <taxon>Promethearchaeati</taxon>
        <taxon>Promethearchaeota</taxon>
        <taxon>Promethearchaeia</taxon>
        <taxon>Promethearchaeales</taxon>
        <taxon>Promethearchaeaceae</taxon>
        <taxon>Candidatus Lokiarchaeum</taxon>
    </lineage>
</organism>
<gene>
    <name evidence="1" type="ORF">NEF87_000249</name>
</gene>
<sequence length="486" mass="53946">MMKNQRKKVLSLSLIGLLMVTSLANFVQSASATSIISYSPDGKGYLEELISGKYLMHLEGSPYEMGFQQGYLDPISVSRLASDDWMREVVLNMLEADDWILNLVFNEVLSRSRLENVVGNVVSDEILDQVAAASGDSIDDKLYKLLDLCHVLVEYNTRYVPQAFLDEIQGVADGATAAGVPVTYEQVLLLNMGMDALLALAYPVVEPLLWLIDLFAFLSCSGFVAQEDATTDGHTIMGRHWQFTSYVTHEEMIMMEFYPDNGNAFLSTSCAGFVGVTSAMNDQGLGIGNDMVPAQDCDPANFGMGTLLTARYVMQYTNQLSEATNFIINNVRGCSWIYGIGDGRNGETGGVALETSAHNYRVRNMGYTRPWWAIFSPNPIEKKDDLVTYTNHYIYYGMANDADSTAIKDSKSRYEWLTNEALTMYGNIDLEQGFELIDYLHPPSYDYYGDDLTQPVGAAVTCWDLTSLEAKALFGDYDDTAIYAAL</sequence>
<dbReference type="InterPro" id="IPR047794">
    <property type="entry name" value="C45_proenzyme-like"/>
</dbReference>
<dbReference type="PANTHER" id="PTHR35190">
    <property type="entry name" value="PROTEIN DCD1B"/>
    <property type="match status" value="1"/>
</dbReference>
<protein>
    <recommendedName>
        <fullName evidence="3">Acyl-coenzyme A:6-aminopenicillanic acid acyl-transferase</fullName>
    </recommendedName>
</protein>
<accession>A0ABY6HN92</accession>
<reference evidence="1" key="1">
    <citation type="submission" date="2022-09" db="EMBL/GenBank/DDBJ databases">
        <title>Actin cytoskeleton and complex cell architecture in an #Asgard archaeon.</title>
        <authorList>
            <person name="Ponce Toledo R.I."/>
            <person name="Schleper C."/>
            <person name="Rodrigues Oliveira T."/>
            <person name="Wollweber F."/>
            <person name="Xu J."/>
            <person name="Rittmann S."/>
            <person name="Klingl A."/>
            <person name="Pilhofer M."/>
        </authorList>
    </citation>
    <scope>NUCLEOTIDE SEQUENCE</scope>
    <source>
        <strain evidence="1">B-35</strain>
    </source>
</reference>
<evidence type="ECO:0000313" key="1">
    <source>
        <dbReference type="EMBL" id="UYP43964.1"/>
    </source>
</evidence>
<dbReference type="EMBL" id="CP104013">
    <property type="protein sequence ID" value="UYP43964.1"/>
    <property type="molecule type" value="Genomic_DNA"/>
</dbReference>
<proteinExistence type="predicted"/>
<dbReference type="InterPro" id="IPR047803">
    <property type="entry name" value="DCD1A/B-like"/>
</dbReference>
<name>A0ABY6HN92_9ARCH</name>
<dbReference type="Proteomes" id="UP001208689">
    <property type="component" value="Chromosome"/>
</dbReference>
<keyword evidence="2" id="KW-1185">Reference proteome</keyword>